<dbReference type="Pfam" id="PF00520">
    <property type="entry name" value="Ion_trans"/>
    <property type="match status" value="1"/>
</dbReference>
<dbReference type="InterPro" id="IPR003972">
    <property type="entry name" value="K_chnl_volt-dep_Kv1"/>
</dbReference>
<dbReference type="EMBL" id="CAJNOJ010000067">
    <property type="protein sequence ID" value="CAF1018980.1"/>
    <property type="molecule type" value="Genomic_DNA"/>
</dbReference>
<protein>
    <recommendedName>
        <fullName evidence="14">BTB domain-containing protein</fullName>
    </recommendedName>
</protein>
<dbReference type="Pfam" id="PF02214">
    <property type="entry name" value="BTB_2"/>
    <property type="match status" value="1"/>
</dbReference>
<dbReference type="InterPro" id="IPR027359">
    <property type="entry name" value="Volt_channel_dom_sf"/>
</dbReference>
<evidence type="ECO:0000256" key="1">
    <source>
        <dbReference type="ARBA" id="ARBA00004141"/>
    </source>
</evidence>
<evidence type="ECO:0000256" key="8">
    <source>
        <dbReference type="ARBA" id="ARBA00022989"/>
    </source>
</evidence>
<dbReference type="PANTHER" id="PTHR11537:SF113">
    <property type="entry name" value="POTASSIUM VOLTAGE-GATED CHANNEL PROTEIN SHAKER"/>
    <property type="match status" value="1"/>
</dbReference>
<dbReference type="GO" id="GO:0051260">
    <property type="term" value="P:protein homooligomerization"/>
    <property type="evidence" value="ECO:0007669"/>
    <property type="project" value="InterPro"/>
</dbReference>
<dbReference type="PRINTS" id="PR01496">
    <property type="entry name" value="SHAKERCHANEL"/>
</dbReference>
<evidence type="ECO:0000256" key="5">
    <source>
        <dbReference type="ARBA" id="ARBA00022826"/>
    </source>
</evidence>
<keyword evidence="10 13" id="KW-0472">Membrane</keyword>
<keyword evidence="11" id="KW-0407">Ion channel</keyword>
<dbReference type="Gene3D" id="1.10.287.70">
    <property type="match status" value="1"/>
</dbReference>
<keyword evidence="7" id="KW-0630">Potassium</keyword>
<evidence type="ECO:0000256" key="13">
    <source>
        <dbReference type="SAM" id="Phobius"/>
    </source>
</evidence>
<feature type="transmembrane region" description="Helical" evidence="13">
    <location>
        <begin position="279"/>
        <end position="299"/>
    </location>
</feature>
<dbReference type="SMART" id="SM00225">
    <property type="entry name" value="BTB"/>
    <property type="match status" value="1"/>
</dbReference>
<feature type="region of interest" description="Disordered" evidence="12">
    <location>
        <begin position="494"/>
        <end position="514"/>
    </location>
</feature>
<evidence type="ECO:0000313" key="15">
    <source>
        <dbReference type="EMBL" id="CAF0997814.1"/>
    </source>
</evidence>
<organism evidence="15 17">
    <name type="scientific">Adineta ricciae</name>
    <name type="common">Rotifer</name>
    <dbReference type="NCBI Taxonomy" id="249248"/>
    <lineage>
        <taxon>Eukaryota</taxon>
        <taxon>Metazoa</taxon>
        <taxon>Spiralia</taxon>
        <taxon>Gnathifera</taxon>
        <taxon>Rotifera</taxon>
        <taxon>Eurotatoria</taxon>
        <taxon>Bdelloidea</taxon>
        <taxon>Adinetida</taxon>
        <taxon>Adinetidae</taxon>
        <taxon>Adineta</taxon>
    </lineage>
</organism>
<feature type="domain" description="BTB" evidence="14">
    <location>
        <begin position="82"/>
        <end position="182"/>
    </location>
</feature>
<dbReference type="InterPro" id="IPR003131">
    <property type="entry name" value="T1-type_BTB"/>
</dbReference>
<dbReference type="InterPro" id="IPR005821">
    <property type="entry name" value="Ion_trans_dom"/>
</dbReference>
<dbReference type="InterPro" id="IPR011333">
    <property type="entry name" value="SKP1/BTB/POZ_sf"/>
</dbReference>
<dbReference type="InterPro" id="IPR000210">
    <property type="entry name" value="BTB/POZ_dom"/>
</dbReference>
<evidence type="ECO:0000256" key="2">
    <source>
        <dbReference type="ARBA" id="ARBA00022448"/>
    </source>
</evidence>
<dbReference type="GO" id="GO:0008076">
    <property type="term" value="C:voltage-gated potassium channel complex"/>
    <property type="evidence" value="ECO:0007669"/>
    <property type="project" value="InterPro"/>
</dbReference>
<keyword evidence="4 13" id="KW-0812">Transmembrane</keyword>
<dbReference type="FunFam" id="3.30.710.10:FF:000157">
    <property type="entry name" value="Potassium channel"/>
    <property type="match status" value="1"/>
</dbReference>
<keyword evidence="5" id="KW-0631">Potassium channel</keyword>
<dbReference type="Proteomes" id="UP000663828">
    <property type="component" value="Unassembled WGS sequence"/>
</dbReference>
<dbReference type="EMBL" id="CAJNOR010000748">
    <property type="protein sequence ID" value="CAF0997814.1"/>
    <property type="molecule type" value="Genomic_DNA"/>
</dbReference>
<evidence type="ECO:0000313" key="17">
    <source>
        <dbReference type="Proteomes" id="UP000663828"/>
    </source>
</evidence>
<evidence type="ECO:0000256" key="7">
    <source>
        <dbReference type="ARBA" id="ARBA00022958"/>
    </source>
</evidence>
<evidence type="ECO:0000259" key="14">
    <source>
        <dbReference type="SMART" id="SM00225"/>
    </source>
</evidence>
<evidence type="ECO:0000256" key="11">
    <source>
        <dbReference type="ARBA" id="ARBA00023303"/>
    </source>
</evidence>
<dbReference type="GO" id="GO:0001508">
    <property type="term" value="P:action potential"/>
    <property type="evidence" value="ECO:0007669"/>
    <property type="project" value="TreeGrafter"/>
</dbReference>
<dbReference type="PRINTS" id="PR00169">
    <property type="entry name" value="KCHANNEL"/>
</dbReference>
<dbReference type="Gene3D" id="1.20.120.350">
    <property type="entry name" value="Voltage-gated potassium channels. Chain C"/>
    <property type="match status" value="1"/>
</dbReference>
<accession>A0A814GL69</accession>
<feature type="transmembrane region" description="Helical" evidence="13">
    <location>
        <begin position="210"/>
        <end position="231"/>
    </location>
</feature>
<evidence type="ECO:0000256" key="3">
    <source>
        <dbReference type="ARBA" id="ARBA00022538"/>
    </source>
</evidence>
<gene>
    <name evidence="16" type="ORF">EDS130_LOCUS15789</name>
    <name evidence="15" type="ORF">XAT740_LOCUS13041</name>
</gene>
<dbReference type="InterPro" id="IPR028325">
    <property type="entry name" value="VG_K_chnl"/>
</dbReference>
<keyword evidence="3" id="KW-0633">Potassium transport</keyword>
<comment type="caution">
    <text evidence="15">The sequence shown here is derived from an EMBL/GenBank/DDBJ whole genome shotgun (WGS) entry which is preliminary data.</text>
</comment>
<dbReference type="Proteomes" id="UP000663852">
    <property type="component" value="Unassembled WGS sequence"/>
</dbReference>
<keyword evidence="8 13" id="KW-1133">Transmembrane helix</keyword>
<dbReference type="PANTHER" id="PTHR11537">
    <property type="entry name" value="VOLTAGE-GATED POTASSIUM CHANNEL"/>
    <property type="match status" value="1"/>
</dbReference>
<evidence type="ECO:0000313" key="16">
    <source>
        <dbReference type="EMBL" id="CAF1018980.1"/>
    </source>
</evidence>
<sequence length="664" mass="76723">MHSTQRTETIEQVPNEREPPSTNQRRTLDRLFEKTISVKVPTLTATNRDAYISDIVNVQSLLNIRSSEYVSRKRFSSNSFQDRVIINVCGDRYETHRSTLELYPNTLLGNRKRRKYFYDKIRNEYFFDRNRACFEAILYYYQSHGRLRRPNYVPIDIFLEEVTFFQLGQAAVDQLRKDENIKEVKKIRLPKNRFRRHLWAIMEYPDYSNLAKFVNIFSLFMILTSTIGLAVETLPQYANMDTTSCERLKQYLTTPIYSNETNDTSSTSMYCDGYFSTPFFYLQTVCVAFFTIELILRLISTPSLITYIKNIMNWVDILAVIPYYVSIIVHLIGKSNDAYTTTYTALRLIRIIRFIRIFKFYRVFRNIKSLRVLTSTVKQSIPDFLIMIIILTLLSFLFGSAAYFAETDTNGAAFDSILKATYWGVITITSVGYGDIYPITPVGRVIACLCSLFGAATIGMLVSVLVDRYQRVYARKLYINEEIVKFEDLSEDETNDHVSRTNSRRYRQQSQTKDIENPDARAMENAAFEKENSRPSVPDIIVSTNVEENVTDLIPRNNSRVHFIIGYVDDDKHEASLDLLETIGSVVAQKQATGENIQLNIMQDKPSQSPQQRSPYDVKFRISLTSTDDSDEEEELTEIITGCSSKRGVLKKFQAPPSPSDEKC</sequence>
<feature type="transmembrane region" description="Helical" evidence="13">
    <location>
        <begin position="311"/>
        <end position="333"/>
    </location>
</feature>
<proteinExistence type="predicted"/>
<dbReference type="SUPFAM" id="SSF81324">
    <property type="entry name" value="Voltage-gated potassium channels"/>
    <property type="match status" value="1"/>
</dbReference>
<keyword evidence="2" id="KW-0813">Transport</keyword>
<name>A0A814GL69_ADIRI</name>
<evidence type="ECO:0000256" key="9">
    <source>
        <dbReference type="ARBA" id="ARBA00023065"/>
    </source>
</evidence>
<dbReference type="SUPFAM" id="SSF54695">
    <property type="entry name" value="POZ domain"/>
    <property type="match status" value="1"/>
</dbReference>
<dbReference type="Gene3D" id="3.30.710.10">
    <property type="entry name" value="Potassium Channel Kv1.1, Chain A"/>
    <property type="match status" value="1"/>
</dbReference>
<evidence type="ECO:0000256" key="6">
    <source>
        <dbReference type="ARBA" id="ARBA00022882"/>
    </source>
</evidence>
<feature type="region of interest" description="Disordered" evidence="12">
    <location>
        <begin position="1"/>
        <end position="24"/>
    </location>
</feature>
<reference evidence="15" key="1">
    <citation type="submission" date="2021-02" db="EMBL/GenBank/DDBJ databases">
        <authorList>
            <person name="Nowell W R."/>
        </authorList>
    </citation>
    <scope>NUCLEOTIDE SEQUENCE</scope>
</reference>
<keyword evidence="17" id="KW-1185">Reference proteome</keyword>
<feature type="compositionally biased region" description="Polar residues" evidence="12">
    <location>
        <begin position="1"/>
        <end position="12"/>
    </location>
</feature>
<dbReference type="AlphaFoldDB" id="A0A814GL69"/>
<evidence type="ECO:0000256" key="4">
    <source>
        <dbReference type="ARBA" id="ARBA00022692"/>
    </source>
</evidence>
<dbReference type="GO" id="GO:0005251">
    <property type="term" value="F:delayed rectifier potassium channel activity"/>
    <property type="evidence" value="ECO:0007669"/>
    <property type="project" value="TreeGrafter"/>
</dbReference>
<keyword evidence="9" id="KW-0406">Ion transport</keyword>
<comment type="subcellular location">
    <subcellularLocation>
        <location evidence="1">Membrane</location>
        <topology evidence="1">Multi-pass membrane protein</topology>
    </subcellularLocation>
</comment>
<keyword evidence="6" id="KW-0851">Voltage-gated channel</keyword>
<dbReference type="OrthoDB" id="415460at2759"/>
<feature type="transmembrane region" description="Helical" evidence="13">
    <location>
        <begin position="384"/>
        <end position="405"/>
    </location>
</feature>
<evidence type="ECO:0000256" key="10">
    <source>
        <dbReference type="ARBA" id="ARBA00023136"/>
    </source>
</evidence>
<evidence type="ECO:0000256" key="12">
    <source>
        <dbReference type="SAM" id="MobiDB-lite"/>
    </source>
</evidence>
<feature type="transmembrane region" description="Helical" evidence="13">
    <location>
        <begin position="442"/>
        <end position="466"/>
    </location>
</feature>